<sequence length="159" mass="17986">MMTDINDQADRIDLPIAHVNQSGRRFQAFGEYVASKATLTADSRRTALEGELGAVLKETLGGLKKLESFLDALENLAVTSSHVFALESRVLRLPEGIRPEDVQLAIFAARVIRPRLLEFKRDASSFFLPKLQNVEVLWYQLNEYVKTTQDICGTLEKRY</sequence>
<name>A0A4Z2E928_9TELE</name>
<gene>
    <name evidence="1" type="ORF">EYF80_064545</name>
</gene>
<comment type="caution">
    <text evidence="1">The sequence shown here is derived from an EMBL/GenBank/DDBJ whole genome shotgun (WGS) entry which is preliminary data.</text>
</comment>
<dbReference type="EMBL" id="SRLO01012836">
    <property type="protein sequence ID" value="TNN25327.1"/>
    <property type="molecule type" value="Genomic_DNA"/>
</dbReference>
<evidence type="ECO:0000313" key="2">
    <source>
        <dbReference type="Proteomes" id="UP000314294"/>
    </source>
</evidence>
<dbReference type="Proteomes" id="UP000314294">
    <property type="component" value="Unassembled WGS sequence"/>
</dbReference>
<proteinExistence type="predicted"/>
<accession>A0A4Z2E928</accession>
<reference evidence="1 2" key="1">
    <citation type="submission" date="2019-03" db="EMBL/GenBank/DDBJ databases">
        <title>First draft genome of Liparis tanakae, snailfish: a comprehensive survey of snailfish specific genes.</title>
        <authorList>
            <person name="Kim W."/>
            <person name="Song I."/>
            <person name="Jeong J.-H."/>
            <person name="Kim D."/>
            <person name="Kim S."/>
            <person name="Ryu S."/>
            <person name="Song J.Y."/>
            <person name="Lee S.K."/>
        </authorList>
    </citation>
    <scope>NUCLEOTIDE SEQUENCE [LARGE SCALE GENOMIC DNA]</scope>
    <source>
        <tissue evidence="1">Muscle</tissue>
    </source>
</reference>
<evidence type="ECO:0000313" key="1">
    <source>
        <dbReference type="EMBL" id="TNN25327.1"/>
    </source>
</evidence>
<protein>
    <submittedName>
        <fullName evidence="1">Uncharacterized protein</fullName>
    </submittedName>
</protein>
<dbReference type="AlphaFoldDB" id="A0A4Z2E928"/>
<organism evidence="1 2">
    <name type="scientific">Liparis tanakae</name>
    <name type="common">Tanaka's snailfish</name>
    <dbReference type="NCBI Taxonomy" id="230148"/>
    <lineage>
        <taxon>Eukaryota</taxon>
        <taxon>Metazoa</taxon>
        <taxon>Chordata</taxon>
        <taxon>Craniata</taxon>
        <taxon>Vertebrata</taxon>
        <taxon>Euteleostomi</taxon>
        <taxon>Actinopterygii</taxon>
        <taxon>Neopterygii</taxon>
        <taxon>Teleostei</taxon>
        <taxon>Neoteleostei</taxon>
        <taxon>Acanthomorphata</taxon>
        <taxon>Eupercaria</taxon>
        <taxon>Perciformes</taxon>
        <taxon>Cottioidei</taxon>
        <taxon>Cottales</taxon>
        <taxon>Liparidae</taxon>
        <taxon>Liparis</taxon>
    </lineage>
</organism>
<dbReference type="OrthoDB" id="6146578at2759"/>
<keyword evidence="2" id="KW-1185">Reference proteome</keyword>